<dbReference type="Pfam" id="PF00378">
    <property type="entry name" value="ECH_1"/>
    <property type="match status" value="1"/>
</dbReference>
<comment type="similarity">
    <text evidence="1">Belongs to the enoyl-CoA hydratase/isomerase family.</text>
</comment>
<name>A0ABV4MME7_9VIBR</name>
<keyword evidence="3" id="KW-1185">Reference proteome</keyword>
<dbReference type="SUPFAM" id="SSF52096">
    <property type="entry name" value="ClpP/crotonase"/>
    <property type="match status" value="1"/>
</dbReference>
<evidence type="ECO:0000313" key="2">
    <source>
        <dbReference type="EMBL" id="MEZ8210731.1"/>
    </source>
</evidence>
<accession>A0ABV4MME7</accession>
<dbReference type="PANTHER" id="PTHR42964:SF1">
    <property type="entry name" value="POLYKETIDE BIOSYNTHESIS ENOYL-COA HYDRATASE PKSH-RELATED"/>
    <property type="match status" value="1"/>
</dbReference>
<reference evidence="2 3" key="1">
    <citation type="submission" date="2024-06" db="EMBL/GenBank/DDBJ databases">
        <authorList>
            <person name="Steensen K."/>
            <person name="Seneca J."/>
            <person name="Bartlau N."/>
            <person name="Yu A.X."/>
            <person name="Polz M.F."/>
        </authorList>
    </citation>
    <scope>NUCLEOTIDE SEQUENCE [LARGE SCALE GENOMIC DNA]</scope>
    <source>
        <strain evidence="2 3">1F146</strain>
    </source>
</reference>
<evidence type="ECO:0000313" key="3">
    <source>
        <dbReference type="Proteomes" id="UP001569151"/>
    </source>
</evidence>
<dbReference type="Gene3D" id="1.10.12.10">
    <property type="entry name" value="Lyase 2-enoyl-coa Hydratase, Chain A, domain 2"/>
    <property type="match status" value="1"/>
</dbReference>
<dbReference type="InterPro" id="IPR051683">
    <property type="entry name" value="Enoyl-CoA_Hydratase/Isomerase"/>
</dbReference>
<dbReference type="PANTHER" id="PTHR42964">
    <property type="entry name" value="ENOYL-COA HYDRATASE"/>
    <property type="match status" value="1"/>
</dbReference>
<comment type="caution">
    <text evidence="2">The sequence shown here is derived from an EMBL/GenBank/DDBJ whole genome shotgun (WGS) entry which is preliminary data.</text>
</comment>
<proteinExistence type="inferred from homology"/>
<organism evidence="2 3">
    <name type="scientific">Vibrio bivalvicida</name>
    <dbReference type="NCBI Taxonomy" id="1276888"/>
    <lineage>
        <taxon>Bacteria</taxon>
        <taxon>Pseudomonadati</taxon>
        <taxon>Pseudomonadota</taxon>
        <taxon>Gammaproteobacteria</taxon>
        <taxon>Vibrionales</taxon>
        <taxon>Vibrionaceae</taxon>
        <taxon>Vibrio</taxon>
        <taxon>Vibrio oreintalis group</taxon>
    </lineage>
</organism>
<sequence>MRQNRNKAKPNYVLVQLNENGIASLVLNRPDCANAFNAEVIAQLITHLDTLSSDPQVRALILAGQGKHFSAGADIDWMRSMATKGQQKNQLDAYQLATLLEKLDRFPHPTVAVVQGSAFGGALGLTCCCDMVIASDNAAFCLSEVRLGLVPATIAPYVIRTMGVRNARRYMLSAEKINAETACRLNIVHQISHSDNLQNQALTWLTPLLAHSPHALVEAKKLCHHCHHSPIDESMKSYTSELIANIRVSPQGQEGLSAFLQKRAPNWNNLSSGEKK</sequence>
<dbReference type="Gene3D" id="3.90.226.10">
    <property type="entry name" value="2-enoyl-CoA Hydratase, Chain A, domain 1"/>
    <property type="match status" value="1"/>
</dbReference>
<dbReference type="InterPro" id="IPR029045">
    <property type="entry name" value="ClpP/crotonase-like_dom_sf"/>
</dbReference>
<dbReference type="InterPro" id="IPR001753">
    <property type="entry name" value="Enoyl-CoA_hydra/iso"/>
</dbReference>
<gene>
    <name evidence="2" type="ORF">ACED39_18330</name>
</gene>
<evidence type="ECO:0000256" key="1">
    <source>
        <dbReference type="ARBA" id="ARBA00005254"/>
    </source>
</evidence>
<protein>
    <submittedName>
        <fullName evidence="2">Enoyl-CoA hydratase-related protein</fullName>
    </submittedName>
</protein>
<dbReference type="CDD" id="cd06558">
    <property type="entry name" value="crotonase-like"/>
    <property type="match status" value="1"/>
</dbReference>
<dbReference type="InterPro" id="IPR014748">
    <property type="entry name" value="Enoyl-CoA_hydra_C"/>
</dbReference>
<dbReference type="RefSeq" id="WP_371719375.1">
    <property type="nucleotide sequence ID" value="NZ_JBGOOF010000022.1"/>
</dbReference>
<dbReference type="Proteomes" id="UP001569151">
    <property type="component" value="Unassembled WGS sequence"/>
</dbReference>
<dbReference type="EMBL" id="JBGOOS010000033">
    <property type="protein sequence ID" value="MEZ8210731.1"/>
    <property type="molecule type" value="Genomic_DNA"/>
</dbReference>